<dbReference type="EMBL" id="AWFK01000008">
    <property type="protein sequence ID" value="KOA49517.1"/>
    <property type="molecule type" value="Genomic_DNA"/>
</dbReference>
<dbReference type="AlphaFoldDB" id="A0AB34T9D6"/>
<proteinExistence type="predicted"/>
<feature type="chain" id="PRO_5044202035" description="Cell surface protein" evidence="4">
    <location>
        <begin position="35"/>
        <end position="844"/>
    </location>
</feature>
<evidence type="ECO:0000313" key="6">
    <source>
        <dbReference type="Proteomes" id="UP000037239"/>
    </source>
</evidence>
<evidence type="ECO:0000313" key="5">
    <source>
        <dbReference type="EMBL" id="KOA49517.1"/>
    </source>
</evidence>
<feature type="signal peptide" evidence="4">
    <location>
        <begin position="1"/>
        <end position="34"/>
    </location>
</feature>
<dbReference type="Pfam" id="PF07554">
    <property type="entry name" value="FIVAR"/>
    <property type="match status" value="1"/>
</dbReference>
<feature type="coiled-coil region" evidence="1">
    <location>
        <begin position="80"/>
        <end position="107"/>
    </location>
</feature>
<feature type="transmembrane region" description="Helical" evidence="3">
    <location>
        <begin position="810"/>
        <end position="833"/>
    </location>
</feature>
<evidence type="ECO:0000256" key="3">
    <source>
        <dbReference type="SAM" id="Phobius"/>
    </source>
</evidence>
<feature type="compositionally biased region" description="Low complexity" evidence="2">
    <location>
        <begin position="32"/>
        <end position="49"/>
    </location>
</feature>
<feature type="region of interest" description="Disordered" evidence="2">
    <location>
        <begin position="32"/>
        <end position="58"/>
    </location>
</feature>
<dbReference type="RefSeq" id="WP_052826342.1">
    <property type="nucleotide sequence ID" value="NZ_AWFK01000008.1"/>
</dbReference>
<evidence type="ECO:0000256" key="4">
    <source>
        <dbReference type="SAM" id="SignalP"/>
    </source>
</evidence>
<keyword evidence="3" id="KW-1133">Transmembrane helix</keyword>
<protein>
    <recommendedName>
        <fullName evidence="7">Cell surface protein</fullName>
    </recommendedName>
</protein>
<keyword evidence="3" id="KW-0472">Membrane</keyword>
<organism evidence="5 6">
    <name type="scientific">Bifidobacterium animalis subsp. animalis MCC 0483</name>
    <dbReference type="NCBI Taxonomy" id="1365955"/>
    <lineage>
        <taxon>Bacteria</taxon>
        <taxon>Bacillati</taxon>
        <taxon>Actinomycetota</taxon>
        <taxon>Actinomycetes</taxon>
        <taxon>Bifidobacteriales</taxon>
        <taxon>Bifidobacteriaceae</taxon>
        <taxon>Bifidobacterium</taxon>
    </lineage>
</organism>
<sequence length="844" mass="90477">MAEKKPNPLYRGMMAGTAIAMLTGSVLTVGPAIADDTTPTPAPSTTITDNDSPADQNQKTRLDQLAADTAWWLDESGYDLGGQRATLEETRQQLDTLRQDSQLTASQAQQAIETAASRLAAIPASLPAMQPLRDKLSQYDKDSEHADRYTAATWNTYTQAKQEATAFLGSARPAKTEIQEHANRLDTARNNLAWAQDTEYRIGDTPLTVTGGTATGTIRLDGDTLPDTLTVTSNRFGDITIPLDKPTVSWKQDDTTLGVGTTTGHYDYTYDDGTDSPIRRVNFHVTATVTHGTPVTGRFNDGEPFQFAKTTDGTWEALTSAQLGTTTNLDTWAGGTVTLSDGTTLTQTGMTDVAVNTAPDVDGVPDQSGWQTRGRTITYTGKDRNNTPVRVQVKATRIYDPSLSLKLQRTSADGTTATIWDTGTVNSLNVKNTGLKPLPYTMLGDKYVLTAGNLNTAAGNVRDVKITPRLGGNGTRAWTVSYTVDQIGEHGALTPTTRTITVTQPFDPAPANKPNGQARLTGFLVNGQPMAGFNPDQTDYTLHAKNGERMIVTPQAAPGVTVTTGPSRQTAYTTVQTWLVTGPDGATSTYTVTLVREHDKPTADEAFQPGEPHAGFTDEKNPSLDNTRLYSVGYMLDGKYTPVAKDTFDIPAGGVLAWQAYPGQTVEANGTRVSGMTWKYTIGVLAADQQTYGTRDVTVTFITQATSKAVLDGVKVDGKPIGGFNPATREYEIRVANPDKYTVTPLFDKDSGMSVTVEKTSTLATITVVSADGRVKTVYKLHVAKQSGLDAVKTLLQGDHDELAATGAPILIVTIAAVTMMLAGLTGVGYMLLHRKHGTDHADM</sequence>
<gene>
    <name evidence="5" type="ORF">BAAM0483_05065</name>
</gene>
<evidence type="ECO:0008006" key="7">
    <source>
        <dbReference type="Google" id="ProtNLM"/>
    </source>
</evidence>
<comment type="caution">
    <text evidence="5">The sequence shown here is derived from an EMBL/GenBank/DDBJ whole genome shotgun (WGS) entry which is preliminary data.</text>
</comment>
<keyword evidence="1" id="KW-0175">Coiled coil</keyword>
<evidence type="ECO:0000256" key="1">
    <source>
        <dbReference type="SAM" id="Coils"/>
    </source>
</evidence>
<evidence type="ECO:0000256" key="2">
    <source>
        <dbReference type="SAM" id="MobiDB-lite"/>
    </source>
</evidence>
<name>A0AB34T9D6_9BIFI</name>
<dbReference type="Proteomes" id="UP000037239">
    <property type="component" value="Unassembled WGS sequence"/>
</dbReference>
<reference evidence="5 6" key="1">
    <citation type="journal article" date="2015" name="Int J Genomics">
        <title>Comparative Genomics Revealed Genetic Diversity and Species/Strain-Level Differences in Carbohydrate Metabolism of Three Probiotic Bifidobacterial Species.</title>
        <authorList>
            <person name="Odamaki T."/>
            <person name="Horigome A."/>
            <person name="Sugahara H."/>
            <person name="Hashikura N."/>
            <person name="Minami J."/>
            <person name="Xiao J.Z."/>
            <person name="Abe F."/>
        </authorList>
    </citation>
    <scope>NUCLEOTIDE SEQUENCE [LARGE SCALE GENOMIC DNA]</scope>
    <source>
        <strain evidence="5 6">MCC 0483</strain>
    </source>
</reference>
<keyword evidence="3" id="KW-0812">Transmembrane</keyword>
<accession>A0AB34T9D6</accession>
<keyword evidence="4" id="KW-0732">Signal</keyword>